<dbReference type="OrthoDB" id="205619at2157"/>
<accession>A0A202EDL5</accession>
<dbReference type="SUPFAM" id="SSF49384">
    <property type="entry name" value="Carbohydrate-binding domain"/>
    <property type="match status" value="1"/>
</dbReference>
<dbReference type="EMBL" id="MWPH01000001">
    <property type="protein sequence ID" value="OVE86297.1"/>
    <property type="molecule type" value="Genomic_DNA"/>
</dbReference>
<dbReference type="AlphaFoldDB" id="A0A202EDL5"/>
<gene>
    <name evidence="2" type="ORF">B2G88_05825</name>
</gene>
<dbReference type="GO" id="GO:0030246">
    <property type="term" value="F:carbohydrate binding"/>
    <property type="evidence" value="ECO:0007669"/>
    <property type="project" value="InterPro"/>
</dbReference>
<comment type="caution">
    <text evidence="2">The sequence shown here is derived from an EMBL/GenBank/DDBJ whole genome shotgun (WGS) entry which is preliminary data.</text>
</comment>
<reference evidence="2 3" key="1">
    <citation type="submission" date="2017-02" db="EMBL/GenBank/DDBJ databases">
        <title>Natronthermophilus aegyptiacus gen. nov.,sp. nov., an aerobic, extremely halophilic alkalithermophilic archaeon isolated from the athalassohaline Wadi An Natrun, Egypt.</title>
        <authorList>
            <person name="Zhao B."/>
        </authorList>
    </citation>
    <scope>NUCLEOTIDE SEQUENCE [LARGE SCALE GENOMIC DNA]</scope>
    <source>
        <strain evidence="2 3">CGMCC 1.3597</strain>
    </source>
</reference>
<evidence type="ECO:0000313" key="2">
    <source>
        <dbReference type="EMBL" id="OVE86297.1"/>
    </source>
</evidence>
<dbReference type="Gene3D" id="2.60.40.680">
    <property type="match status" value="1"/>
</dbReference>
<evidence type="ECO:0000313" key="3">
    <source>
        <dbReference type="Proteomes" id="UP000196084"/>
    </source>
</evidence>
<organism evidence="2 3">
    <name type="scientific">Natronolimnobius baerhuensis</name>
    <dbReference type="NCBI Taxonomy" id="253108"/>
    <lineage>
        <taxon>Archaea</taxon>
        <taxon>Methanobacteriati</taxon>
        <taxon>Methanobacteriota</taxon>
        <taxon>Stenosarchaea group</taxon>
        <taxon>Halobacteria</taxon>
        <taxon>Halobacteriales</taxon>
        <taxon>Natrialbaceae</taxon>
        <taxon>Natronolimnobius</taxon>
    </lineage>
</organism>
<dbReference type="RefSeq" id="WP_087714220.1">
    <property type="nucleotide sequence ID" value="NZ_MWPH01000001.1"/>
</dbReference>
<feature type="compositionally biased region" description="Acidic residues" evidence="1">
    <location>
        <begin position="192"/>
        <end position="234"/>
    </location>
</feature>
<proteinExistence type="predicted"/>
<protein>
    <submittedName>
        <fullName evidence="2">Uncharacterized protein</fullName>
    </submittedName>
</protein>
<keyword evidence="3" id="KW-1185">Reference proteome</keyword>
<evidence type="ECO:0000256" key="1">
    <source>
        <dbReference type="SAM" id="MobiDB-lite"/>
    </source>
</evidence>
<dbReference type="Proteomes" id="UP000196084">
    <property type="component" value="Unassembled WGS sequence"/>
</dbReference>
<feature type="compositionally biased region" description="Acidic residues" evidence="1">
    <location>
        <begin position="243"/>
        <end position="257"/>
    </location>
</feature>
<dbReference type="InterPro" id="IPR008965">
    <property type="entry name" value="CBM2/CBM3_carb-bd_dom_sf"/>
</dbReference>
<feature type="region of interest" description="Disordered" evidence="1">
    <location>
        <begin position="191"/>
        <end position="261"/>
    </location>
</feature>
<name>A0A202EDL5_9EURY</name>
<sequence length="281" mass="28561">MTQQSRKTLLALVLVCCLGVGLLAGTGPASAGDGVTIISFDAEDAESTANGIALDADAGETVELEVIVSDHGDYNGNGIDNLSLTIAHESDVLSVTDVEHGPMLADGNSDATVDGTADIDDENGTVIIEQERTPSGDGATATDTAATLTLAVDDDAEPATETLEIVESEAIVITGYPQSIVDRNAQVHIEGGADDSEPADESGDETGTDDPDGITLADDAEQDTQNDTADENDTTDSSTPSDDAADDAAAADDEGDDAVPGVAIPGAIVAIALWVGLQRRH</sequence>